<proteinExistence type="predicted"/>
<dbReference type="InterPro" id="IPR011990">
    <property type="entry name" value="TPR-like_helical_dom_sf"/>
</dbReference>
<reference evidence="2 3" key="1">
    <citation type="submission" date="2019-08" db="EMBL/GenBank/DDBJ databases">
        <title>Actinomadura sp. nov. CYP1-5 isolated from mountain soil.</title>
        <authorList>
            <person name="Songsumanus A."/>
            <person name="Kuncharoen N."/>
            <person name="Kudo T."/>
            <person name="Yuki M."/>
            <person name="Igarashi Y."/>
            <person name="Tanasupawat S."/>
        </authorList>
    </citation>
    <scope>NUCLEOTIDE SEQUENCE [LARGE SCALE GENOMIC DNA]</scope>
    <source>
        <strain evidence="2 3">JCM 14158</strain>
    </source>
</reference>
<dbReference type="PANTHER" id="PTHR44809:SF1">
    <property type="entry name" value="PROTEIN O-MANNOSYL-TRANSFERASE TMTC1"/>
    <property type="match status" value="1"/>
</dbReference>
<dbReference type="STRING" id="1220554.GCA_001552135_06247"/>
<dbReference type="RefSeq" id="WP_083981334.1">
    <property type="nucleotide sequence ID" value="NZ_VSFG01000011.1"/>
</dbReference>
<comment type="caution">
    <text evidence="2">The sequence shown here is derived from an EMBL/GenBank/DDBJ whole genome shotgun (WGS) entry which is preliminary data.</text>
</comment>
<dbReference type="EMBL" id="VSFG01000011">
    <property type="protein sequence ID" value="TYB41099.1"/>
    <property type="molecule type" value="Genomic_DNA"/>
</dbReference>
<dbReference type="Pfam" id="PF14559">
    <property type="entry name" value="TPR_19"/>
    <property type="match status" value="1"/>
</dbReference>
<evidence type="ECO:0000256" key="1">
    <source>
        <dbReference type="PROSITE-ProRule" id="PRU00339"/>
    </source>
</evidence>
<dbReference type="InterPro" id="IPR052943">
    <property type="entry name" value="TMTC_O-mannosyl-trnsfr"/>
</dbReference>
<accession>A0A5D0N9V4</accession>
<keyword evidence="3" id="KW-1185">Reference proteome</keyword>
<evidence type="ECO:0000313" key="2">
    <source>
        <dbReference type="EMBL" id="TYB41099.1"/>
    </source>
</evidence>
<dbReference type="PANTHER" id="PTHR44809">
    <property type="match status" value="1"/>
</dbReference>
<dbReference type="PROSITE" id="PS50005">
    <property type="entry name" value="TPR"/>
    <property type="match status" value="1"/>
</dbReference>
<dbReference type="AlphaFoldDB" id="A0A5D0N9V4"/>
<dbReference type="Gene3D" id="1.25.40.10">
    <property type="entry name" value="Tetratricopeptide repeat domain"/>
    <property type="match status" value="3"/>
</dbReference>
<sequence>MTLVLVLSDESSIYMSCDYMYTDHFTGRELETDAQKLVRLLRPGWNALVGFTGLGYIEGKPTGSWIVEATSGLTADSSFEEILDSLLEADDYIRSVRQGDLGNHSFIVASIRGSQALIGLVSNIYEIRRGQLVKAQASELKVSFTKPGVPWLFPLGDLTSLKGALLEKYNARKSQLELMVRLKADTSNVLSKLSALNAEIGEKTRSVSEGCHVAFLKADGTGGSQPFYTDQQTGSHVSAEFEKLLADAGLRLNPAKDSSGNPVPIKMISSSFVAVGDDHRYHRNQLRLHPTDSNAWNNYGSFLLSQGQRVAAESAYRKAIECDSNNAVPLANLAKLYWQHLRNPEQANLFYLASLRTFDDSPPSTWIVSDYACFLDECMNDYRGAEKYHSIAAADHQFPLAMARKAAFLFHKMGKIGEARDLMSRATKKGDSDYHILLLSSELDLLANESIGSALEKAARAVALAPGEGEVRLYYADLLLISGDHYSALHYYRRSMKELRKSPLRIANYGAGLLEANKTDLALKVLNRAHGEFPESIEISMNLGAALFVAGRVEAARNRLDSISQEDLDPKLELELILLKIVIHDRLESALRSRLDELRRLKTRIHPGMVARILRSENCRIRGNLREMIEVVVNEVAWPRDSTVL</sequence>
<name>A0A5D0N9V4_9ACTN</name>
<protein>
    <submittedName>
        <fullName evidence="2">Tetratricopeptide repeat protein</fullName>
    </submittedName>
</protein>
<gene>
    <name evidence="2" type="ORF">FXF69_36885</name>
</gene>
<organism evidence="2 3">
    <name type="scientific">Actinomadura chibensis</name>
    <dbReference type="NCBI Taxonomy" id="392828"/>
    <lineage>
        <taxon>Bacteria</taxon>
        <taxon>Bacillati</taxon>
        <taxon>Actinomycetota</taxon>
        <taxon>Actinomycetes</taxon>
        <taxon>Streptosporangiales</taxon>
        <taxon>Thermomonosporaceae</taxon>
        <taxon>Actinomadura</taxon>
    </lineage>
</organism>
<dbReference type="Proteomes" id="UP000323380">
    <property type="component" value="Unassembled WGS sequence"/>
</dbReference>
<evidence type="ECO:0000313" key="3">
    <source>
        <dbReference type="Proteomes" id="UP000323380"/>
    </source>
</evidence>
<keyword evidence="1" id="KW-0802">TPR repeat</keyword>
<dbReference type="InterPro" id="IPR019734">
    <property type="entry name" value="TPR_rpt"/>
</dbReference>
<dbReference type="SUPFAM" id="SSF48452">
    <property type="entry name" value="TPR-like"/>
    <property type="match status" value="1"/>
</dbReference>
<feature type="repeat" description="TPR" evidence="1">
    <location>
        <begin position="293"/>
        <end position="326"/>
    </location>
</feature>